<dbReference type="InterPro" id="IPR016156">
    <property type="entry name" value="FAD/NAD-linked_Rdtase_dimer_sf"/>
</dbReference>
<dbReference type="RefSeq" id="WP_109348777.1">
    <property type="nucleotide sequence ID" value="NZ_BJUE01000002.1"/>
</dbReference>
<dbReference type="InterPro" id="IPR023753">
    <property type="entry name" value="FAD/NAD-binding_dom"/>
</dbReference>
<dbReference type="PRINTS" id="PR00411">
    <property type="entry name" value="PNDRDTASEI"/>
</dbReference>
<feature type="domain" description="FAD/NAD(P)-binding" evidence="8">
    <location>
        <begin position="1"/>
        <end position="301"/>
    </location>
</feature>
<reference evidence="10 12" key="2">
    <citation type="submission" date="2019-03" db="EMBL/GenBank/DDBJ databases">
        <title>Genomic Encyclopedia of Type Strains, Phase IV (KMG-IV): sequencing the most valuable type-strain genomes for metagenomic binning, comparative biology and taxonomic classification.</title>
        <authorList>
            <person name="Goeker M."/>
        </authorList>
    </citation>
    <scope>NUCLEOTIDE SEQUENCE [LARGE SCALE GENOMIC DNA]</scope>
    <source>
        <strain evidence="10 12">DSM 20580</strain>
    </source>
</reference>
<protein>
    <submittedName>
        <fullName evidence="9">Coenzyme A disulfide reductase</fullName>
        <ecNumber evidence="9">1.8.1.14</ecNumber>
    </submittedName>
    <submittedName>
        <fullName evidence="10">NADPH-dependent 2,4-dienoyl-CoA reductase/sulfur reductase-like enzyme</fullName>
    </submittedName>
</protein>
<keyword evidence="5 9" id="KW-0560">Oxidoreductase</keyword>
<dbReference type="AlphaFoldDB" id="A0A8B4QEF1"/>
<evidence type="ECO:0000259" key="7">
    <source>
        <dbReference type="Pfam" id="PF02852"/>
    </source>
</evidence>
<sequence length="442" mass="49021">MKYVIIGGDAAGMSAAMEIYRHDPQADITTLESGHNYSYGQCGLPYVIDGRIGSTEEVIARRPEVFRDKYNIDARTMHTVTNVDTDRQIVSGVFTNTREPFSIQYDKLLIATGAKSVKLKMEGRELKGIRSLKSIPDTEAIIGEVKNVEQVTIVGGGYIGLEIAEALSEIGKKVRILLRSGQVASFLDSELAKKIHEEAYKHQIEIVFNEEMVRYTGTDWVDGIQTSKEHYPTDFVIEAIGVQPNTDFLDGDKIELAKNGAIRVNPHLETTVKNVYAAGDCAQHFNRMKQRADYIPLGTTANKQGRIAGLNMAGVAETFAGIVGSSILKFFDVTIGKTGLNEKEVKELGFDYEESTKEVTNISSYYPGGEDMLVKMIWKKDSKRLLGLQIVGGAGVDKRIDVGAVALFHQMRLRELLDLDLSYAPPFNSVWDPVQKMAKRQL</sequence>
<dbReference type="SUPFAM" id="SSF51905">
    <property type="entry name" value="FAD/NAD(P)-binding domain"/>
    <property type="match status" value="2"/>
</dbReference>
<reference evidence="9 11" key="1">
    <citation type="submission" date="2018-06" db="EMBL/GenBank/DDBJ databases">
        <authorList>
            <consortium name="Pathogen Informatics"/>
            <person name="Doyle S."/>
        </authorList>
    </citation>
    <scope>NUCLEOTIDE SEQUENCE [LARGE SCALE GENOMIC DNA]</scope>
    <source>
        <strain evidence="9 11">NCTC10597</strain>
    </source>
</reference>
<gene>
    <name evidence="9" type="primary">cdr_1</name>
    <name evidence="10" type="ORF">DFR61_1043</name>
    <name evidence="9" type="ORF">NCTC10597_02760</name>
</gene>
<keyword evidence="12" id="KW-1185">Reference proteome</keyword>
<name>A0A8B4QEF1_9BACL</name>
<keyword evidence="6" id="KW-0676">Redox-active center</keyword>
<proteinExistence type="inferred from homology"/>
<keyword evidence="4" id="KW-0274">FAD</keyword>
<dbReference type="EC" id="1.8.1.14" evidence="9"/>
<dbReference type="Pfam" id="PF02852">
    <property type="entry name" value="Pyr_redox_dim"/>
    <property type="match status" value="1"/>
</dbReference>
<keyword evidence="3" id="KW-0285">Flavoprotein</keyword>
<organism evidence="9 11">
    <name type="scientific">Kurthia zopfii</name>
    <dbReference type="NCBI Taxonomy" id="1650"/>
    <lineage>
        <taxon>Bacteria</taxon>
        <taxon>Bacillati</taxon>
        <taxon>Bacillota</taxon>
        <taxon>Bacilli</taxon>
        <taxon>Bacillales</taxon>
        <taxon>Caryophanaceae</taxon>
        <taxon>Kurthia</taxon>
    </lineage>
</organism>
<evidence type="ECO:0000313" key="12">
    <source>
        <dbReference type="Proteomes" id="UP000294641"/>
    </source>
</evidence>
<comment type="similarity">
    <text evidence="2">Belongs to the class-III pyridine nucleotide-disulfide oxidoreductase family.</text>
</comment>
<dbReference type="InterPro" id="IPR050260">
    <property type="entry name" value="FAD-bd_OxRdtase"/>
</dbReference>
<evidence type="ECO:0000256" key="6">
    <source>
        <dbReference type="ARBA" id="ARBA00023284"/>
    </source>
</evidence>
<dbReference type="EMBL" id="SNZG01000004">
    <property type="protein sequence ID" value="TDR42113.1"/>
    <property type="molecule type" value="Genomic_DNA"/>
</dbReference>
<evidence type="ECO:0000259" key="8">
    <source>
        <dbReference type="Pfam" id="PF07992"/>
    </source>
</evidence>
<evidence type="ECO:0000313" key="10">
    <source>
        <dbReference type="EMBL" id="TDR42113.1"/>
    </source>
</evidence>
<accession>A0A8B4QEF1</accession>
<comment type="caution">
    <text evidence="9">The sequence shown here is derived from an EMBL/GenBank/DDBJ whole genome shotgun (WGS) entry which is preliminary data.</text>
</comment>
<dbReference type="InterPro" id="IPR036188">
    <property type="entry name" value="FAD/NAD-bd_sf"/>
</dbReference>
<dbReference type="Gene3D" id="3.50.50.60">
    <property type="entry name" value="FAD/NAD(P)-binding domain"/>
    <property type="match status" value="2"/>
</dbReference>
<dbReference type="EMBL" id="UGNP01000001">
    <property type="protein sequence ID" value="STX10968.1"/>
    <property type="molecule type" value="Genomic_DNA"/>
</dbReference>
<evidence type="ECO:0000256" key="2">
    <source>
        <dbReference type="ARBA" id="ARBA00009130"/>
    </source>
</evidence>
<dbReference type="PRINTS" id="PR00368">
    <property type="entry name" value="FADPNR"/>
</dbReference>
<evidence type="ECO:0000256" key="3">
    <source>
        <dbReference type="ARBA" id="ARBA00022630"/>
    </source>
</evidence>
<dbReference type="PANTHER" id="PTHR43429">
    <property type="entry name" value="PYRIDINE NUCLEOTIDE-DISULFIDE OXIDOREDUCTASE DOMAIN-CONTAINING"/>
    <property type="match status" value="1"/>
</dbReference>
<dbReference type="OrthoDB" id="9792592at2"/>
<dbReference type="InterPro" id="IPR004099">
    <property type="entry name" value="Pyr_nucl-diS_OxRdtase_dimer"/>
</dbReference>
<dbReference type="Pfam" id="PF07992">
    <property type="entry name" value="Pyr_redox_2"/>
    <property type="match status" value="1"/>
</dbReference>
<evidence type="ECO:0000313" key="9">
    <source>
        <dbReference type="EMBL" id="STX10968.1"/>
    </source>
</evidence>
<evidence type="ECO:0000313" key="11">
    <source>
        <dbReference type="Proteomes" id="UP000254330"/>
    </source>
</evidence>
<evidence type="ECO:0000256" key="1">
    <source>
        <dbReference type="ARBA" id="ARBA00001974"/>
    </source>
</evidence>
<evidence type="ECO:0000256" key="4">
    <source>
        <dbReference type="ARBA" id="ARBA00022827"/>
    </source>
</evidence>
<dbReference type="GO" id="GO:0050451">
    <property type="term" value="F:CoA-disulfide reductase (NADPH) activity"/>
    <property type="evidence" value="ECO:0007669"/>
    <property type="project" value="UniProtKB-EC"/>
</dbReference>
<dbReference type="Proteomes" id="UP000254330">
    <property type="component" value="Unassembled WGS sequence"/>
</dbReference>
<comment type="cofactor">
    <cofactor evidence="1">
        <name>FAD</name>
        <dbReference type="ChEBI" id="CHEBI:57692"/>
    </cofactor>
</comment>
<dbReference type="PANTHER" id="PTHR43429:SF1">
    <property type="entry name" value="NAD(P)H SULFUR OXIDOREDUCTASE (COA-DEPENDENT)"/>
    <property type="match status" value="1"/>
</dbReference>
<evidence type="ECO:0000256" key="5">
    <source>
        <dbReference type="ARBA" id="ARBA00023002"/>
    </source>
</evidence>
<dbReference type="Proteomes" id="UP000294641">
    <property type="component" value="Unassembled WGS sequence"/>
</dbReference>
<dbReference type="SUPFAM" id="SSF55424">
    <property type="entry name" value="FAD/NAD-linked reductases, dimerisation (C-terminal) domain"/>
    <property type="match status" value="1"/>
</dbReference>
<feature type="domain" description="Pyridine nucleotide-disulphide oxidoreductase dimerisation" evidence="7">
    <location>
        <begin position="328"/>
        <end position="430"/>
    </location>
</feature>